<name>A0ABR4BXH4_9HELO</name>
<sequence length="239" mass="27034">MMQVGQVVMGWKSSNNVASRILHLFQSPWIFLGEFQELSLFSFVTMLSWSPLYVKEVFWLIRSFFCPVLQTPQDILLVMFGRYSSKSTVSRPPVSRAWKLLLCQTYIRLSPYRRAWSLLRAEYRGWDARMEISCIVTIKKVMTFSSIVGAASQPEGSSRSPVEPLCIGHSRHVNIALTQSTQQDSLLVNPSPQHSALMPYRSSAAQWSINSTPSAIFNTQLVQSQPCILSRCTASFNSV</sequence>
<comment type="caution">
    <text evidence="1">The sequence shown here is derived from an EMBL/GenBank/DDBJ whole genome shotgun (WGS) entry which is preliminary data.</text>
</comment>
<gene>
    <name evidence="1" type="ORF">VTL71DRAFT_6363</name>
</gene>
<accession>A0ABR4BXH4</accession>
<reference evidence="1 2" key="1">
    <citation type="journal article" date="2024" name="Commun. Biol.">
        <title>Comparative genomic analysis of thermophilic fungi reveals convergent evolutionary adaptations and gene losses.</title>
        <authorList>
            <person name="Steindorff A.S."/>
            <person name="Aguilar-Pontes M.V."/>
            <person name="Robinson A.J."/>
            <person name="Andreopoulos B."/>
            <person name="LaButti K."/>
            <person name="Kuo A."/>
            <person name="Mondo S."/>
            <person name="Riley R."/>
            <person name="Otillar R."/>
            <person name="Haridas S."/>
            <person name="Lipzen A."/>
            <person name="Grimwood J."/>
            <person name="Schmutz J."/>
            <person name="Clum A."/>
            <person name="Reid I.D."/>
            <person name="Moisan M.C."/>
            <person name="Butler G."/>
            <person name="Nguyen T.T.M."/>
            <person name="Dewar K."/>
            <person name="Conant G."/>
            <person name="Drula E."/>
            <person name="Henrissat B."/>
            <person name="Hansel C."/>
            <person name="Singer S."/>
            <person name="Hutchinson M.I."/>
            <person name="de Vries R.P."/>
            <person name="Natvig D.O."/>
            <person name="Powell A.J."/>
            <person name="Tsang A."/>
            <person name="Grigoriev I.V."/>
        </authorList>
    </citation>
    <scope>NUCLEOTIDE SEQUENCE [LARGE SCALE GENOMIC DNA]</scope>
    <source>
        <strain evidence="1 2">CBS 494.80</strain>
    </source>
</reference>
<keyword evidence="2" id="KW-1185">Reference proteome</keyword>
<organism evidence="1 2">
    <name type="scientific">Oculimacula yallundae</name>
    <dbReference type="NCBI Taxonomy" id="86028"/>
    <lineage>
        <taxon>Eukaryota</taxon>
        <taxon>Fungi</taxon>
        <taxon>Dikarya</taxon>
        <taxon>Ascomycota</taxon>
        <taxon>Pezizomycotina</taxon>
        <taxon>Leotiomycetes</taxon>
        <taxon>Helotiales</taxon>
        <taxon>Ploettnerulaceae</taxon>
        <taxon>Oculimacula</taxon>
    </lineage>
</organism>
<proteinExistence type="predicted"/>
<dbReference type="Proteomes" id="UP001595075">
    <property type="component" value="Unassembled WGS sequence"/>
</dbReference>
<evidence type="ECO:0000313" key="2">
    <source>
        <dbReference type="Proteomes" id="UP001595075"/>
    </source>
</evidence>
<evidence type="ECO:0000313" key="1">
    <source>
        <dbReference type="EMBL" id="KAL2062097.1"/>
    </source>
</evidence>
<protein>
    <submittedName>
        <fullName evidence="1">Uncharacterized protein</fullName>
    </submittedName>
</protein>
<dbReference type="EMBL" id="JAZHXI010000017">
    <property type="protein sequence ID" value="KAL2062097.1"/>
    <property type="molecule type" value="Genomic_DNA"/>
</dbReference>